<feature type="domain" description="EF-hand" evidence="13">
    <location>
        <begin position="156"/>
        <end position="191"/>
    </location>
</feature>
<evidence type="ECO:0000256" key="11">
    <source>
        <dbReference type="ARBA" id="ARBA00072696"/>
    </source>
</evidence>
<dbReference type="GO" id="GO:0015031">
    <property type="term" value="P:protein transport"/>
    <property type="evidence" value="ECO:0007669"/>
    <property type="project" value="UniProtKB-ARBA"/>
</dbReference>
<keyword evidence="8" id="KW-0143">Chaperone</keyword>
<evidence type="ECO:0000256" key="4">
    <source>
        <dbReference type="ARBA" id="ARBA00022737"/>
    </source>
</evidence>
<dbReference type="SUPFAM" id="SSF47473">
    <property type="entry name" value="EF-hand"/>
    <property type="match status" value="2"/>
</dbReference>
<evidence type="ECO:0000256" key="6">
    <source>
        <dbReference type="ARBA" id="ARBA00022837"/>
    </source>
</evidence>
<comment type="function">
    <text evidence="9">Probable molecular chaperone assisting protein biosynthesis and transport in the endoplasmic reticulum. Required for the proper biosynthesis and transport of pulmonary surfactant-associated protein A/SP-A, pulmonary surfactant-associated protein D/SP-D and the lipid transporter ABCA3. By regulating both the proper expression and the degradation through the endoplasmic reticulum-associated protein degradation pathway of these proteins plays a crucial role in pulmonary surfactant homeostasis. Has an anti-fibrotic activity by negatively regulating the secretion of type I and type III collagens. This calcium-binding protein also transiently associates with immature PCSK6 and regulates its secretion.</text>
</comment>
<sequence>MILAYNTVLGILLLHVCADQEYIPHSPHHPIQEQHYSDGKHNSEFDHEAVLGSHQANEEFAELPPHEAKKRLATMVDRMDQDKDGYISERELSNWIAKSFVQLNREEAISKMQTQDLNNDTEVTWTEYLRSVYGYEPRELYDMEKDKNPQVQVFIRMVQDDRERFQRADVNKDSILDQDEYAAFLHPLDYPHMQEYELDKLIADYDKNHDNFVDYQEYVGETTGSIETQIIDKENFNNYDTNQDGLLSRHEVQGWMLPDMTQSISQEVDHLFSMTDLDHDARLSKQEILDQHLLWVGSAATDYGNDLRRHDPQEL</sequence>
<evidence type="ECO:0000256" key="1">
    <source>
        <dbReference type="ARBA" id="ARBA00004319"/>
    </source>
</evidence>
<evidence type="ECO:0000256" key="9">
    <source>
        <dbReference type="ARBA" id="ARBA00056975"/>
    </source>
</evidence>
<dbReference type="InterPro" id="IPR018247">
    <property type="entry name" value="EF_Hand_1_Ca_BS"/>
</dbReference>
<feature type="chain" id="PRO_5042004914" description="Reticulocalbin-3" evidence="12">
    <location>
        <begin position="19"/>
        <end position="315"/>
    </location>
</feature>
<dbReference type="GO" id="GO:0005788">
    <property type="term" value="C:endoplasmic reticulum lumen"/>
    <property type="evidence" value="ECO:0007669"/>
    <property type="project" value="UniProtKB-SubCell"/>
</dbReference>
<dbReference type="InterPro" id="IPR002048">
    <property type="entry name" value="EF_hand_dom"/>
</dbReference>
<evidence type="ECO:0000256" key="7">
    <source>
        <dbReference type="ARBA" id="ARBA00023180"/>
    </source>
</evidence>
<dbReference type="PANTHER" id="PTHR10827">
    <property type="entry name" value="RETICULOCALBIN"/>
    <property type="match status" value="1"/>
</dbReference>
<feature type="signal peptide" evidence="12">
    <location>
        <begin position="1"/>
        <end position="18"/>
    </location>
</feature>
<dbReference type="Gene3D" id="1.10.238.10">
    <property type="entry name" value="EF-hand"/>
    <property type="match status" value="2"/>
</dbReference>
<keyword evidence="15" id="KW-1185">Reference proteome</keyword>
<dbReference type="PANTHER" id="PTHR10827:SF95">
    <property type="entry name" value="LD34388P"/>
    <property type="match status" value="1"/>
</dbReference>
<keyword evidence="7" id="KW-0325">Glycoprotein</keyword>
<dbReference type="AlphaFoldDB" id="A0AAD9IZR9"/>
<organism evidence="14 15">
    <name type="scientific">Paralvinella palmiformis</name>
    <dbReference type="NCBI Taxonomy" id="53620"/>
    <lineage>
        <taxon>Eukaryota</taxon>
        <taxon>Metazoa</taxon>
        <taxon>Spiralia</taxon>
        <taxon>Lophotrochozoa</taxon>
        <taxon>Annelida</taxon>
        <taxon>Polychaeta</taxon>
        <taxon>Sedentaria</taxon>
        <taxon>Canalipalpata</taxon>
        <taxon>Terebellida</taxon>
        <taxon>Terebelliformia</taxon>
        <taxon>Alvinellidae</taxon>
        <taxon>Paralvinella</taxon>
    </lineage>
</organism>
<dbReference type="FunFam" id="1.10.238.10:FF:000104">
    <property type="entry name" value="calumenin isoform X1"/>
    <property type="match status" value="1"/>
</dbReference>
<keyword evidence="5" id="KW-0256">Endoplasmic reticulum</keyword>
<evidence type="ECO:0000313" key="15">
    <source>
        <dbReference type="Proteomes" id="UP001208570"/>
    </source>
</evidence>
<dbReference type="PROSITE" id="PS00018">
    <property type="entry name" value="EF_HAND_1"/>
    <property type="match status" value="2"/>
</dbReference>
<dbReference type="Proteomes" id="UP001208570">
    <property type="component" value="Unassembled WGS sequence"/>
</dbReference>
<dbReference type="Pfam" id="PF13202">
    <property type="entry name" value="EF-hand_5"/>
    <property type="match status" value="1"/>
</dbReference>
<gene>
    <name evidence="14" type="ORF">LSH36_801g03063</name>
</gene>
<evidence type="ECO:0000256" key="5">
    <source>
        <dbReference type="ARBA" id="ARBA00022824"/>
    </source>
</evidence>
<dbReference type="SMART" id="SM00054">
    <property type="entry name" value="EFh"/>
    <property type="match status" value="5"/>
</dbReference>
<reference evidence="14" key="1">
    <citation type="journal article" date="2023" name="Mol. Biol. Evol.">
        <title>Third-Generation Sequencing Reveals the Adaptive Role of the Epigenome in Three Deep-Sea Polychaetes.</title>
        <authorList>
            <person name="Perez M."/>
            <person name="Aroh O."/>
            <person name="Sun Y."/>
            <person name="Lan Y."/>
            <person name="Juniper S.K."/>
            <person name="Young C.R."/>
            <person name="Angers B."/>
            <person name="Qian P.Y."/>
        </authorList>
    </citation>
    <scope>NUCLEOTIDE SEQUENCE</scope>
    <source>
        <strain evidence="14">P08H-3</strain>
    </source>
</reference>
<feature type="domain" description="EF-hand" evidence="13">
    <location>
        <begin position="227"/>
        <end position="262"/>
    </location>
</feature>
<comment type="caution">
    <text evidence="14">The sequence shown here is derived from an EMBL/GenBank/DDBJ whole genome shotgun (WGS) entry which is preliminary data.</text>
</comment>
<keyword evidence="3 12" id="KW-0732">Signal</keyword>
<comment type="subunit">
    <text evidence="10">Interacts with PCSK6 (immature form including the propeptide); probably involved in the maturation and the secretion of PCSK6.</text>
</comment>
<dbReference type="InterPro" id="IPR011992">
    <property type="entry name" value="EF-hand-dom_pair"/>
</dbReference>
<evidence type="ECO:0000256" key="10">
    <source>
        <dbReference type="ARBA" id="ARBA00063143"/>
    </source>
</evidence>
<keyword evidence="2" id="KW-0479">Metal-binding</keyword>
<protein>
    <recommendedName>
        <fullName evidence="11">Reticulocalbin-3</fullName>
    </recommendedName>
</protein>
<feature type="domain" description="EF-hand" evidence="13">
    <location>
        <begin position="67"/>
        <end position="102"/>
    </location>
</feature>
<evidence type="ECO:0000256" key="2">
    <source>
        <dbReference type="ARBA" id="ARBA00022723"/>
    </source>
</evidence>
<proteinExistence type="predicted"/>
<evidence type="ECO:0000256" key="12">
    <source>
        <dbReference type="SAM" id="SignalP"/>
    </source>
</evidence>
<evidence type="ECO:0000259" key="13">
    <source>
        <dbReference type="PROSITE" id="PS50222"/>
    </source>
</evidence>
<dbReference type="PROSITE" id="PS50222">
    <property type="entry name" value="EF_HAND_2"/>
    <property type="match status" value="3"/>
</dbReference>
<evidence type="ECO:0000256" key="8">
    <source>
        <dbReference type="ARBA" id="ARBA00023186"/>
    </source>
</evidence>
<evidence type="ECO:0000313" key="14">
    <source>
        <dbReference type="EMBL" id="KAK2143907.1"/>
    </source>
</evidence>
<dbReference type="GO" id="GO:0005509">
    <property type="term" value="F:calcium ion binding"/>
    <property type="evidence" value="ECO:0007669"/>
    <property type="project" value="InterPro"/>
</dbReference>
<accession>A0AAD9IZR9</accession>
<dbReference type="Pfam" id="PF13499">
    <property type="entry name" value="EF-hand_7"/>
    <property type="match status" value="2"/>
</dbReference>
<dbReference type="EMBL" id="JAODUP010000801">
    <property type="protein sequence ID" value="KAK2143907.1"/>
    <property type="molecule type" value="Genomic_DNA"/>
</dbReference>
<keyword evidence="6" id="KW-0106">Calcium</keyword>
<keyword evidence="4" id="KW-0677">Repeat</keyword>
<name>A0AAD9IZR9_9ANNE</name>
<evidence type="ECO:0000256" key="3">
    <source>
        <dbReference type="ARBA" id="ARBA00022729"/>
    </source>
</evidence>
<comment type="subcellular location">
    <subcellularLocation>
        <location evidence="1">Endoplasmic reticulum lumen</location>
    </subcellularLocation>
</comment>